<comment type="caution">
    <text evidence="1">The sequence shown here is derived from an EMBL/GenBank/DDBJ whole genome shotgun (WGS) entry which is preliminary data.</text>
</comment>
<keyword evidence="2" id="KW-1185">Reference proteome</keyword>
<accession>A0AAV8WM07</accession>
<protein>
    <submittedName>
        <fullName evidence="1">Uncharacterized protein</fullName>
    </submittedName>
</protein>
<evidence type="ECO:0000313" key="1">
    <source>
        <dbReference type="EMBL" id="KAJ8927292.1"/>
    </source>
</evidence>
<reference evidence="1" key="1">
    <citation type="journal article" date="2023" name="Insect Mol. Biol.">
        <title>Genome sequencing provides insights into the evolution of gene families encoding plant cell wall-degrading enzymes in longhorned beetles.</title>
        <authorList>
            <person name="Shin N.R."/>
            <person name="Okamura Y."/>
            <person name="Kirsch R."/>
            <person name="Pauchet Y."/>
        </authorList>
    </citation>
    <scope>NUCLEOTIDE SEQUENCE</scope>
    <source>
        <strain evidence="1">RBIC_L_NR</strain>
    </source>
</reference>
<name>A0AAV8WM07_9CUCU</name>
<sequence>MDQLSMFLLGEAEGVDLNLILNVVDDLAQPLKIGNKIRRKVRRNENYVQVVVPQYLDDQFKEHFRMSRGTFDDLVNVIGQTVVWRLSNPESFLATGARFGIAPSSGHYVFKEFITVLANLLPQYIKWPDVRSYSDISKASF</sequence>
<dbReference type="EMBL" id="JANEYF010005700">
    <property type="protein sequence ID" value="KAJ8927292.1"/>
    <property type="molecule type" value="Genomic_DNA"/>
</dbReference>
<proteinExistence type="predicted"/>
<dbReference type="Proteomes" id="UP001162156">
    <property type="component" value="Unassembled WGS sequence"/>
</dbReference>
<dbReference type="AlphaFoldDB" id="A0AAV8WM07"/>
<organism evidence="1 2">
    <name type="scientific">Rhamnusium bicolor</name>
    <dbReference type="NCBI Taxonomy" id="1586634"/>
    <lineage>
        <taxon>Eukaryota</taxon>
        <taxon>Metazoa</taxon>
        <taxon>Ecdysozoa</taxon>
        <taxon>Arthropoda</taxon>
        <taxon>Hexapoda</taxon>
        <taxon>Insecta</taxon>
        <taxon>Pterygota</taxon>
        <taxon>Neoptera</taxon>
        <taxon>Endopterygota</taxon>
        <taxon>Coleoptera</taxon>
        <taxon>Polyphaga</taxon>
        <taxon>Cucujiformia</taxon>
        <taxon>Chrysomeloidea</taxon>
        <taxon>Cerambycidae</taxon>
        <taxon>Lepturinae</taxon>
        <taxon>Rhagiini</taxon>
        <taxon>Rhamnusium</taxon>
    </lineage>
</organism>
<gene>
    <name evidence="1" type="ORF">NQ314_020261</name>
</gene>
<evidence type="ECO:0000313" key="2">
    <source>
        <dbReference type="Proteomes" id="UP001162156"/>
    </source>
</evidence>